<feature type="compositionally biased region" description="Basic and acidic residues" evidence="5">
    <location>
        <begin position="660"/>
        <end position="678"/>
    </location>
</feature>
<dbReference type="AlphaFoldDB" id="A0A9W9NCE4"/>
<reference evidence="7" key="1">
    <citation type="submission" date="2022-11" db="EMBL/GenBank/DDBJ databases">
        <authorList>
            <person name="Petersen C."/>
        </authorList>
    </citation>
    <scope>NUCLEOTIDE SEQUENCE</scope>
    <source>
        <strain evidence="7">IBT 19713</strain>
    </source>
</reference>
<keyword evidence="1" id="KW-0805">Transcription regulation</keyword>
<dbReference type="GO" id="GO:0003677">
    <property type="term" value="F:DNA binding"/>
    <property type="evidence" value="ECO:0007669"/>
    <property type="project" value="UniProtKB-KW"/>
</dbReference>
<evidence type="ECO:0000256" key="2">
    <source>
        <dbReference type="ARBA" id="ARBA00023125"/>
    </source>
</evidence>
<feature type="region of interest" description="Disordered" evidence="5">
    <location>
        <begin position="578"/>
        <end position="598"/>
    </location>
</feature>
<evidence type="ECO:0000313" key="7">
    <source>
        <dbReference type="EMBL" id="KAJ5217282.1"/>
    </source>
</evidence>
<feature type="compositionally biased region" description="Basic and acidic residues" evidence="5">
    <location>
        <begin position="586"/>
        <end position="598"/>
    </location>
</feature>
<dbReference type="CDD" id="cd00067">
    <property type="entry name" value="GAL4"/>
    <property type="match status" value="1"/>
</dbReference>
<dbReference type="GO" id="GO:0008270">
    <property type="term" value="F:zinc ion binding"/>
    <property type="evidence" value="ECO:0007669"/>
    <property type="project" value="InterPro"/>
</dbReference>
<keyword evidence="4" id="KW-0539">Nucleus</keyword>
<dbReference type="CDD" id="cd12148">
    <property type="entry name" value="fungal_TF_MHR"/>
    <property type="match status" value="1"/>
</dbReference>
<sequence length="754" mass="84487">MSFSSKKGPLSSHLEEAVMESASETKTRKVRRGTRSCWECRRSKMKCTFALSTDKACTRCQRRGAKCVSQEFPEQVSSSMDRSLQMGDRIVRVEALVEQLLAQGSKESGSGYPSAQKSNDTVGMSILSDNSQPEISSAEKAPGGQKDMKKISQSLYDALPISRDIEMIIKGNGNTSTFFYQMLVTPYDRLDRNKTLEDVFSIPSPRAHPVLIARLMLHIFYGEIEGLSEAPQDMKNRLVDVALTFISANDELISCVEGLDALMVGSWYQANDGRLRKGLITIRRAMTIAQLMGFHRSGSLAKCDAVDEKTRAYPEVIWFRILSIERYICLMLGLPQASLDKSMASDSVLAKDTPMSRLDRIHCAITSRVLERNQSDPSPQDYTLTRELDGELQKAAAYLPSRWWLIPNLANTAADPEGMFWDMRRIFHQLFHYNLLIHIHLPYILCPSADGQKHEYSRITCVNAAREVLSRFLMFQSFNRIAFCCRTVNYFCLAAAMTLLLAHIDGRKRSPAFNHAQGLGQQMSIAESLLAHQRPSDRALVEQAQESMEEISRLYGDALSVQTADLLRRLMEVESEVASGQSCRVEGSDQKPPGDNEMRTTDNGGVLQISMPHFGSINITREGVVSKDSQRIPKSQAQSMHGAKRNIPFDPEMGNKMPKKAMDRETTQSFTKRTDSLSRDIPASTSTDPADFPAQGHQAFNDISQVPLQEVENNVNIWGVDEWAFEGIDLAFFDTLMRGAGEDTTDWPAWMNDS</sequence>
<keyword evidence="2" id="KW-0238">DNA-binding</keyword>
<feature type="region of interest" description="Disordered" evidence="5">
    <location>
        <begin position="625"/>
        <end position="692"/>
    </location>
</feature>
<dbReference type="GeneID" id="83206889"/>
<dbReference type="Gene3D" id="4.10.240.10">
    <property type="entry name" value="Zn(2)-C6 fungal-type DNA-binding domain"/>
    <property type="match status" value="1"/>
</dbReference>
<evidence type="ECO:0000256" key="4">
    <source>
        <dbReference type="ARBA" id="ARBA00023242"/>
    </source>
</evidence>
<keyword evidence="8" id="KW-1185">Reference proteome</keyword>
<dbReference type="RefSeq" id="XP_058326153.1">
    <property type="nucleotide sequence ID" value="XM_058479585.1"/>
</dbReference>
<dbReference type="SUPFAM" id="SSF57701">
    <property type="entry name" value="Zn2/Cys6 DNA-binding domain"/>
    <property type="match status" value="1"/>
</dbReference>
<dbReference type="GO" id="GO:0000981">
    <property type="term" value="F:DNA-binding transcription factor activity, RNA polymerase II-specific"/>
    <property type="evidence" value="ECO:0007669"/>
    <property type="project" value="InterPro"/>
</dbReference>
<feature type="compositionally biased region" description="Polar residues" evidence="5">
    <location>
        <begin position="105"/>
        <end position="135"/>
    </location>
</feature>
<feature type="region of interest" description="Disordered" evidence="5">
    <location>
        <begin position="104"/>
        <end position="148"/>
    </location>
</feature>
<dbReference type="Pfam" id="PF00172">
    <property type="entry name" value="Zn_clus"/>
    <property type="match status" value="1"/>
</dbReference>
<organism evidence="7 8">
    <name type="scientific">Penicillium chermesinum</name>
    <dbReference type="NCBI Taxonomy" id="63820"/>
    <lineage>
        <taxon>Eukaryota</taxon>
        <taxon>Fungi</taxon>
        <taxon>Dikarya</taxon>
        <taxon>Ascomycota</taxon>
        <taxon>Pezizomycotina</taxon>
        <taxon>Eurotiomycetes</taxon>
        <taxon>Eurotiomycetidae</taxon>
        <taxon>Eurotiales</taxon>
        <taxon>Aspergillaceae</taxon>
        <taxon>Penicillium</taxon>
    </lineage>
</organism>
<dbReference type="PANTHER" id="PTHR47840:SF1">
    <property type="entry name" value="ZN(II)2CYS6 TRANSCRIPTION FACTOR (EUROFUNG)"/>
    <property type="match status" value="1"/>
</dbReference>
<evidence type="ECO:0000256" key="3">
    <source>
        <dbReference type="ARBA" id="ARBA00023163"/>
    </source>
</evidence>
<feature type="domain" description="Zn(2)-C6 fungal-type" evidence="6">
    <location>
        <begin position="36"/>
        <end position="69"/>
    </location>
</feature>
<dbReference type="OrthoDB" id="5392779at2759"/>
<keyword evidence="3" id="KW-0804">Transcription</keyword>
<dbReference type="PROSITE" id="PS00463">
    <property type="entry name" value="ZN2_CY6_FUNGAL_1"/>
    <property type="match status" value="1"/>
</dbReference>
<accession>A0A9W9NCE4</accession>
<gene>
    <name evidence="7" type="ORF">N7468_010290</name>
</gene>
<protein>
    <recommendedName>
        <fullName evidence="6">Zn(2)-C6 fungal-type domain-containing protein</fullName>
    </recommendedName>
</protein>
<name>A0A9W9NCE4_9EURO</name>
<comment type="caution">
    <text evidence="7">The sequence shown here is derived from an EMBL/GenBank/DDBJ whole genome shotgun (WGS) entry which is preliminary data.</text>
</comment>
<dbReference type="Proteomes" id="UP001150941">
    <property type="component" value="Unassembled WGS sequence"/>
</dbReference>
<evidence type="ECO:0000259" key="6">
    <source>
        <dbReference type="PROSITE" id="PS50048"/>
    </source>
</evidence>
<dbReference type="InterPro" id="IPR036864">
    <property type="entry name" value="Zn2-C6_fun-type_DNA-bd_sf"/>
</dbReference>
<dbReference type="SMART" id="SM00066">
    <property type="entry name" value="GAL4"/>
    <property type="match status" value="1"/>
</dbReference>
<feature type="region of interest" description="Disordered" evidence="5">
    <location>
        <begin position="1"/>
        <end position="28"/>
    </location>
</feature>
<dbReference type="InterPro" id="IPR001138">
    <property type="entry name" value="Zn2Cys6_DnaBD"/>
</dbReference>
<evidence type="ECO:0000313" key="8">
    <source>
        <dbReference type="Proteomes" id="UP001150941"/>
    </source>
</evidence>
<evidence type="ECO:0000256" key="1">
    <source>
        <dbReference type="ARBA" id="ARBA00023015"/>
    </source>
</evidence>
<dbReference type="PROSITE" id="PS50048">
    <property type="entry name" value="ZN2_CY6_FUNGAL_2"/>
    <property type="match status" value="1"/>
</dbReference>
<dbReference type="PANTHER" id="PTHR47840">
    <property type="entry name" value="ZN(II)2CYS6 TRANSCRIPTION FACTOR (EUROFUNG)-RELATED"/>
    <property type="match status" value="1"/>
</dbReference>
<reference evidence="7" key="2">
    <citation type="journal article" date="2023" name="IMA Fungus">
        <title>Comparative genomic study of the Penicillium genus elucidates a diverse pangenome and 15 lateral gene transfer events.</title>
        <authorList>
            <person name="Petersen C."/>
            <person name="Sorensen T."/>
            <person name="Nielsen M.R."/>
            <person name="Sondergaard T.E."/>
            <person name="Sorensen J.L."/>
            <person name="Fitzpatrick D.A."/>
            <person name="Frisvad J.C."/>
            <person name="Nielsen K.L."/>
        </authorList>
    </citation>
    <scope>NUCLEOTIDE SEQUENCE</scope>
    <source>
        <strain evidence="7">IBT 19713</strain>
    </source>
</reference>
<dbReference type="EMBL" id="JAPQKS010000008">
    <property type="protein sequence ID" value="KAJ5217282.1"/>
    <property type="molecule type" value="Genomic_DNA"/>
</dbReference>
<evidence type="ECO:0000256" key="5">
    <source>
        <dbReference type="SAM" id="MobiDB-lite"/>
    </source>
</evidence>
<proteinExistence type="predicted"/>